<feature type="region of interest" description="Disordered" evidence="7">
    <location>
        <begin position="1237"/>
        <end position="1363"/>
    </location>
</feature>
<dbReference type="FunFam" id="3.30.160.20:FF:000012">
    <property type="entry name" value="Drosha ribonuclease III"/>
    <property type="match status" value="1"/>
</dbReference>
<feature type="compositionally biased region" description="Basic and acidic residues" evidence="7">
    <location>
        <begin position="224"/>
        <end position="234"/>
    </location>
</feature>
<dbReference type="InterPro" id="IPR058938">
    <property type="entry name" value="Helical_CED_Drosha"/>
</dbReference>
<evidence type="ECO:0000256" key="7">
    <source>
        <dbReference type="SAM" id="MobiDB-lite"/>
    </source>
</evidence>
<feature type="compositionally biased region" description="Polar residues" evidence="7">
    <location>
        <begin position="167"/>
        <end position="223"/>
    </location>
</feature>
<feature type="compositionally biased region" description="Basic and acidic residues" evidence="7">
    <location>
        <begin position="114"/>
        <end position="130"/>
    </location>
</feature>
<feature type="region of interest" description="Disordered" evidence="7">
    <location>
        <begin position="713"/>
        <end position="737"/>
    </location>
</feature>
<feature type="compositionally biased region" description="Low complexity" evidence="7">
    <location>
        <begin position="713"/>
        <end position="727"/>
    </location>
</feature>
<dbReference type="Pfam" id="PF00035">
    <property type="entry name" value="dsrm"/>
    <property type="match status" value="1"/>
</dbReference>
<feature type="domain" description="RNase III" evidence="9">
    <location>
        <begin position="778"/>
        <end position="958"/>
    </location>
</feature>
<dbReference type="PANTHER" id="PTHR11207:SF0">
    <property type="entry name" value="RIBONUCLEASE 3"/>
    <property type="match status" value="1"/>
</dbReference>
<dbReference type="CDD" id="cd00593">
    <property type="entry name" value="RIBOc"/>
    <property type="match status" value="2"/>
</dbReference>
<name>U3MMT8_NEMVE</name>
<feature type="domain" description="RNase III" evidence="9">
    <location>
        <begin position="1009"/>
        <end position="1130"/>
    </location>
</feature>
<dbReference type="SUPFAM" id="SSF54768">
    <property type="entry name" value="dsRNA-binding domain-like"/>
    <property type="match status" value="1"/>
</dbReference>
<feature type="compositionally biased region" description="Polar residues" evidence="7">
    <location>
        <begin position="1283"/>
        <end position="1292"/>
    </location>
</feature>
<feature type="compositionally biased region" description="Acidic residues" evidence="7">
    <location>
        <begin position="1343"/>
        <end position="1353"/>
    </location>
</feature>
<evidence type="ECO:0000256" key="1">
    <source>
        <dbReference type="ARBA" id="ARBA00010183"/>
    </source>
</evidence>
<dbReference type="SMART" id="SM00535">
    <property type="entry name" value="RIBOc"/>
    <property type="match status" value="2"/>
</dbReference>
<feature type="compositionally biased region" description="Basic and acidic residues" evidence="7">
    <location>
        <begin position="1293"/>
        <end position="1305"/>
    </location>
</feature>
<dbReference type="GO" id="GO:0004525">
    <property type="term" value="F:ribonuclease III activity"/>
    <property type="evidence" value="ECO:0007669"/>
    <property type="project" value="InterPro"/>
</dbReference>
<evidence type="ECO:0000256" key="2">
    <source>
        <dbReference type="ARBA" id="ARBA00022722"/>
    </source>
</evidence>
<feature type="compositionally biased region" description="Basic and acidic residues" evidence="7">
    <location>
        <begin position="728"/>
        <end position="737"/>
    </location>
</feature>
<dbReference type="InterPro" id="IPR044442">
    <property type="entry name" value="RNAse_III_DSRM__animal"/>
</dbReference>
<reference evidence="10" key="1">
    <citation type="journal article" date="2013" name="Mol. Biol. Evol.">
        <title>The Evolution of MicroRNA Pathway Protein Components in Cnidaria.</title>
        <authorList>
            <person name="Moran Y."/>
            <person name="Praher D."/>
            <person name="Fredman D."/>
            <person name="Technau U."/>
        </authorList>
    </citation>
    <scope>NUCLEOTIDE SEQUENCE</scope>
</reference>
<dbReference type="EMBL" id="KF192065">
    <property type="protein sequence ID" value="AGW15598.1"/>
    <property type="molecule type" value="mRNA"/>
</dbReference>
<evidence type="ECO:0000256" key="4">
    <source>
        <dbReference type="ARBA" id="ARBA00022801"/>
    </source>
</evidence>
<dbReference type="Pfam" id="PF14622">
    <property type="entry name" value="Ribonucleas_3_3"/>
    <property type="match status" value="1"/>
</dbReference>
<dbReference type="SMART" id="SM00358">
    <property type="entry name" value="DSRM"/>
    <property type="match status" value="1"/>
</dbReference>
<organism evidence="10">
    <name type="scientific">Nematostella vectensis</name>
    <name type="common">Starlet sea anemone</name>
    <dbReference type="NCBI Taxonomy" id="45351"/>
    <lineage>
        <taxon>Eukaryota</taxon>
        <taxon>Metazoa</taxon>
        <taxon>Cnidaria</taxon>
        <taxon>Anthozoa</taxon>
        <taxon>Hexacorallia</taxon>
        <taxon>Actiniaria</taxon>
        <taxon>Edwardsiidae</taxon>
        <taxon>Nematostella</taxon>
    </lineage>
</organism>
<dbReference type="Gene3D" id="3.30.160.20">
    <property type="match status" value="1"/>
</dbReference>
<dbReference type="HAMAP" id="MF_00104">
    <property type="entry name" value="RNase_III"/>
    <property type="match status" value="1"/>
</dbReference>
<dbReference type="CDD" id="cd19877">
    <property type="entry name" value="DSRM_RNAse_III_meta_like"/>
    <property type="match status" value="1"/>
</dbReference>
<dbReference type="PROSITE" id="PS50142">
    <property type="entry name" value="RNASE_3_2"/>
    <property type="match status" value="2"/>
</dbReference>
<feature type="compositionally biased region" description="Basic and acidic residues" evidence="7">
    <location>
        <begin position="245"/>
        <end position="261"/>
    </location>
</feature>
<evidence type="ECO:0000256" key="5">
    <source>
        <dbReference type="ARBA" id="ARBA00022884"/>
    </source>
</evidence>
<evidence type="ECO:0000256" key="6">
    <source>
        <dbReference type="PROSITE-ProRule" id="PRU00266"/>
    </source>
</evidence>
<sequence length="1363" mass="154702">MGDQGLGPPGTEDVGQNYAVSSANLHLLPGYQNSQTSSFSETYSSHTALGSNSVTRLPDVCNQVCQRFDEIISECQPMTGVVVDVARLSPSHTKYSGVPDKSRSNHHHSLYKASGEKKCDSDKERKDAHYRQKRKHWIGAGECSSSKARKPHRDLVPNKSQADQRRSSVGPSSTHKPQADQRSSSIGSRDTQKPQANQRSSSIGSRDTQKPQADQRSFSIGSRDTQKPQTDQRRSSIGSSSTHKSHADQRRLSDSPRDTHKNNRRRTFKESDKDDRNHRSLNLRSYSPPPPDSKRKVKFIVPEDCYTRVKGTPSQSTVTGTKKLENLYAAFEEKILQLKSSPVNMLPGHDDPAAVHSDSDKSDFESVTDFCDVFSADKLSCNNDSDDKGDDESMSSDDEKHSTGPSPPQVKERKLNDPRRLHKDLWFNEKGETNEGPVCRCSVKEKMTGIRHAVYPGEMEIPRCDLLGNNSSNLHHYWVTVTPHANFMTDRPTIIQHKGREFVFEGFSLLSHHRLNKVPPCSLIRYNIEYEIHFIEHPVPKNFCIKGLDLFSDFLFDKVLELHDWALKGVFSVNSDNQCPRFHFLPRFVFRRSGKVDELLSMDKVLAHLMDSYKPLIQVRTSRQYTPDWGKLSKSCRNQIVTRPCMKPAAFRVDDIEFSSADDTRTSGVRTRYPYIIHHGIRPVQMSYVGNPKYQKLWKSYVKLRNTLANSSTSASVKKVSSSPLPRSKSENKDSMRRDFRARLNSQGVMATGIHSDVCQHAMLLPVLVHHIRYHTCLRTLDAKLGYTFKDRMLLQLALSHPSYHLNYGMNPDHARNSLSNCGVKQPRYGDRRIHNVHSKKKGITHLVRVMANLGKVEEDRSMIRHNERLEFLGDAVLELICSKHLFFMLPDMDEGHLATFRSALVQNRHLALLAKMLDLSDYMQFSHGPDLCQEDDLNHAMANCLEALLGAVYLEAGLQVATELFSRLAFTEQDLYDKWMELPKHRLQDQEPGGDRHLIGSSPVLQKLVEFEEGSGIPFTHIRLLARAFTHPQVGKNNLTLGDNQRLEFLGDSVLQFVVSVFLYQHFPDHHEGHLTLLRSSLVNSRSQAEIARQLNLQEFINTGPTNVREKMLADVLEALIAAVFVDKGLRHVEVFCRVCFFSRLEDSIVNQEWIDSKSQLQQCCLAMRTEGKSPDLPIYRILQDAGPAHHKKYQVGVYFQGTRCGKGEGSSIHQAEMAAAKDALESRYFPEHARQKHLLDRKYKDKRASHPSPRRDDSSANHHGFRRASDGCRRRDGNAPFQDNTRTSVESPRRCNTLDDSPLRVRSGSHRMISDSRHSSAEDFHRGSSSSRKSKDRDLSDPEDGWVDIDLSEMHSDASRD</sequence>
<dbReference type="Pfam" id="PF00636">
    <property type="entry name" value="Ribonuclease_3"/>
    <property type="match status" value="1"/>
</dbReference>
<dbReference type="InterPro" id="IPR036389">
    <property type="entry name" value="RNase_III_sf"/>
</dbReference>
<proteinExistence type="evidence at transcript level"/>
<dbReference type="Gene3D" id="1.10.1520.10">
    <property type="entry name" value="Ribonuclease III domain"/>
    <property type="match status" value="2"/>
</dbReference>
<evidence type="ECO:0000256" key="3">
    <source>
        <dbReference type="ARBA" id="ARBA00022759"/>
    </source>
</evidence>
<dbReference type="Pfam" id="PF26050">
    <property type="entry name" value="Helical_CED_Drosha"/>
    <property type="match status" value="1"/>
</dbReference>
<feature type="region of interest" description="Disordered" evidence="7">
    <location>
        <begin position="382"/>
        <end position="418"/>
    </location>
</feature>
<dbReference type="SMR" id="U3MMT8"/>
<dbReference type="SUPFAM" id="SSF69065">
    <property type="entry name" value="RNase III domain-like"/>
    <property type="match status" value="2"/>
</dbReference>
<feature type="compositionally biased region" description="Acidic residues" evidence="7">
    <location>
        <begin position="387"/>
        <end position="396"/>
    </location>
</feature>
<keyword evidence="4" id="KW-0378">Hydrolase</keyword>
<comment type="similarity">
    <text evidence="1">Belongs to the ribonuclease III family.</text>
</comment>
<keyword evidence="2" id="KW-0540">Nuclease</keyword>
<dbReference type="InterPro" id="IPR000999">
    <property type="entry name" value="RNase_III_dom"/>
</dbReference>
<dbReference type="PANTHER" id="PTHR11207">
    <property type="entry name" value="RIBONUCLEASE III"/>
    <property type="match status" value="1"/>
</dbReference>
<dbReference type="HOGENOM" id="CLU_004383_1_1_1"/>
<feature type="region of interest" description="Disordered" evidence="7">
    <location>
        <begin position="93"/>
        <end position="296"/>
    </location>
</feature>
<dbReference type="PROSITE" id="PS50137">
    <property type="entry name" value="DS_RBD"/>
    <property type="match status" value="1"/>
</dbReference>
<feature type="compositionally biased region" description="Basic and acidic residues" evidence="7">
    <location>
        <begin position="268"/>
        <end position="278"/>
    </location>
</feature>
<dbReference type="GO" id="GO:0003723">
    <property type="term" value="F:RNA binding"/>
    <property type="evidence" value="ECO:0007669"/>
    <property type="project" value="UniProtKB-UniRule"/>
</dbReference>
<evidence type="ECO:0000259" key="8">
    <source>
        <dbReference type="PROSITE" id="PS50137"/>
    </source>
</evidence>
<feature type="compositionally biased region" description="Basic and acidic residues" evidence="7">
    <location>
        <begin position="1269"/>
        <end position="1279"/>
    </location>
</feature>
<feature type="compositionally biased region" description="Basic and acidic residues" evidence="7">
    <location>
        <begin position="1314"/>
        <end position="1328"/>
    </location>
</feature>
<dbReference type="PROSITE" id="PS00517">
    <property type="entry name" value="RNASE_3_1"/>
    <property type="match status" value="2"/>
</dbReference>
<dbReference type="InterPro" id="IPR014720">
    <property type="entry name" value="dsRBD_dom"/>
</dbReference>
<feature type="domain" description="DRBM" evidence="8">
    <location>
        <begin position="1157"/>
        <end position="1231"/>
    </location>
</feature>
<accession>U3MMT8</accession>
<feature type="compositionally biased region" description="Basic and acidic residues" evidence="7">
    <location>
        <begin position="1237"/>
        <end position="1262"/>
    </location>
</feature>
<dbReference type="InterPro" id="IPR011907">
    <property type="entry name" value="RNase_III"/>
</dbReference>
<dbReference type="NCBIfam" id="TIGR02191">
    <property type="entry name" value="RNaseIII"/>
    <property type="match status" value="1"/>
</dbReference>
<keyword evidence="3" id="KW-0255">Endonuclease</keyword>
<protein>
    <submittedName>
        <fullName evidence="10">Drosha</fullName>
    </submittedName>
</protein>
<keyword evidence="5 6" id="KW-0694">RNA-binding</keyword>
<feature type="compositionally biased region" description="Basic and acidic residues" evidence="7">
    <location>
        <begin position="1354"/>
        <end position="1363"/>
    </location>
</feature>
<dbReference type="GO" id="GO:0031054">
    <property type="term" value="P:pre-miRNA processing"/>
    <property type="evidence" value="ECO:0007669"/>
    <property type="project" value="InterPro"/>
</dbReference>
<evidence type="ECO:0000313" key="10">
    <source>
        <dbReference type="EMBL" id="AGW15598.1"/>
    </source>
</evidence>
<evidence type="ECO:0000259" key="9">
    <source>
        <dbReference type="PROSITE" id="PS50142"/>
    </source>
</evidence>
<dbReference type="GO" id="GO:0006364">
    <property type="term" value="P:rRNA processing"/>
    <property type="evidence" value="ECO:0007669"/>
    <property type="project" value="InterPro"/>
</dbReference>